<proteinExistence type="predicted"/>
<accession>A0A5J4WXH5</accession>
<dbReference type="AlphaFoldDB" id="A0A5J4WXH5"/>
<name>A0A5J4WXH5_9EUKA</name>
<reference evidence="1 2" key="1">
    <citation type="submission" date="2019-03" db="EMBL/GenBank/DDBJ databases">
        <title>Single cell metagenomics reveals metabolic interactions within the superorganism composed of flagellate Streblomastix strix and complex community of Bacteroidetes bacteria on its surface.</title>
        <authorList>
            <person name="Treitli S.C."/>
            <person name="Kolisko M."/>
            <person name="Husnik F."/>
            <person name="Keeling P."/>
            <person name="Hampl V."/>
        </authorList>
    </citation>
    <scope>NUCLEOTIDE SEQUENCE [LARGE SCALE GENOMIC DNA]</scope>
    <source>
        <strain evidence="1">ST1C</strain>
    </source>
</reference>
<gene>
    <name evidence="1" type="ORF">EZS28_004697</name>
</gene>
<organism evidence="1 2">
    <name type="scientific">Streblomastix strix</name>
    <dbReference type="NCBI Taxonomy" id="222440"/>
    <lineage>
        <taxon>Eukaryota</taxon>
        <taxon>Metamonada</taxon>
        <taxon>Preaxostyla</taxon>
        <taxon>Oxymonadida</taxon>
        <taxon>Streblomastigidae</taxon>
        <taxon>Streblomastix</taxon>
    </lineage>
</organism>
<protein>
    <submittedName>
        <fullName evidence="1">Uncharacterized protein</fullName>
    </submittedName>
</protein>
<comment type="caution">
    <text evidence="1">The sequence shown here is derived from an EMBL/GenBank/DDBJ whole genome shotgun (WGS) entry which is preliminary data.</text>
</comment>
<evidence type="ECO:0000313" key="1">
    <source>
        <dbReference type="EMBL" id="KAA6399778.1"/>
    </source>
</evidence>
<sequence length="199" mass="22113">MEELILDLNQITKVSIDERELLHSSWQSQSSTDIVGFIANEDASHQYNENIACNNPSNRCPSFRQAASKILGDQAKTIQFCEGVFKSLYITIPGRSNSALILSQDQVCGHLGIEPPTSTLEPINILIQTTRIPGNNGVYPVNKSFIMQDSTFSKRTSSVNVADTETETKGCIIHILSKGVIIYRQQTAISEDVMYWVET</sequence>
<evidence type="ECO:0000313" key="2">
    <source>
        <dbReference type="Proteomes" id="UP000324800"/>
    </source>
</evidence>
<dbReference type="EMBL" id="SNRW01000684">
    <property type="protein sequence ID" value="KAA6399778.1"/>
    <property type="molecule type" value="Genomic_DNA"/>
</dbReference>
<dbReference type="Proteomes" id="UP000324800">
    <property type="component" value="Unassembled WGS sequence"/>
</dbReference>